<accession>A0ACC1JGM6</accession>
<protein>
    <submittedName>
        <fullName evidence="1">Uncharacterized protein</fullName>
    </submittedName>
</protein>
<keyword evidence="2" id="KW-1185">Reference proteome</keyword>
<evidence type="ECO:0000313" key="1">
    <source>
        <dbReference type="EMBL" id="KAJ1950716.1"/>
    </source>
</evidence>
<sequence>MAVPEDPFLLNDTKHHCDREHKQDDADAQQRCKPDLLGFYWRVTAVPDDIDDNWDVGE</sequence>
<dbReference type="Proteomes" id="UP001150603">
    <property type="component" value="Unassembled WGS sequence"/>
</dbReference>
<reference evidence="1" key="1">
    <citation type="submission" date="2022-07" db="EMBL/GenBank/DDBJ databases">
        <title>Phylogenomic reconstructions and comparative analyses of Kickxellomycotina fungi.</title>
        <authorList>
            <person name="Reynolds N.K."/>
            <person name="Stajich J.E."/>
            <person name="Barry K."/>
            <person name="Grigoriev I.V."/>
            <person name="Crous P."/>
            <person name="Smith M.E."/>
        </authorList>
    </citation>
    <scope>NUCLEOTIDE SEQUENCE</scope>
    <source>
        <strain evidence="1">NRRL 5244</strain>
    </source>
</reference>
<comment type="caution">
    <text evidence="1">The sequence shown here is derived from an EMBL/GenBank/DDBJ whole genome shotgun (WGS) entry which is preliminary data.</text>
</comment>
<gene>
    <name evidence="1" type="ORF">FBU59_000549</name>
</gene>
<proteinExistence type="predicted"/>
<organism evidence="1 2">
    <name type="scientific">Linderina macrospora</name>
    <dbReference type="NCBI Taxonomy" id="4868"/>
    <lineage>
        <taxon>Eukaryota</taxon>
        <taxon>Fungi</taxon>
        <taxon>Fungi incertae sedis</taxon>
        <taxon>Zoopagomycota</taxon>
        <taxon>Kickxellomycotina</taxon>
        <taxon>Kickxellomycetes</taxon>
        <taxon>Kickxellales</taxon>
        <taxon>Kickxellaceae</taxon>
        <taxon>Linderina</taxon>
    </lineage>
</organism>
<evidence type="ECO:0000313" key="2">
    <source>
        <dbReference type="Proteomes" id="UP001150603"/>
    </source>
</evidence>
<dbReference type="EMBL" id="JANBPW010000141">
    <property type="protein sequence ID" value="KAJ1950716.1"/>
    <property type="molecule type" value="Genomic_DNA"/>
</dbReference>
<name>A0ACC1JGM6_9FUNG</name>